<dbReference type="Proteomes" id="UP000535890">
    <property type="component" value="Unassembled WGS sequence"/>
</dbReference>
<gene>
    <name evidence="2" type="ORF">BJ983_005083</name>
</gene>
<name>A0A7Y9E0Q7_9PSEU</name>
<feature type="domain" description="DUF397" evidence="1">
    <location>
        <begin position="8"/>
        <end position="59"/>
    </location>
</feature>
<accession>A0A7Y9E0Q7</accession>
<comment type="caution">
    <text evidence="2">The sequence shown here is derived from an EMBL/GenBank/DDBJ whole genome shotgun (WGS) entry which is preliminary data.</text>
</comment>
<dbReference type="InterPro" id="IPR007278">
    <property type="entry name" value="DUF397"/>
</dbReference>
<dbReference type="Pfam" id="PF04149">
    <property type="entry name" value="DUF397"/>
    <property type="match status" value="1"/>
</dbReference>
<protein>
    <recommendedName>
        <fullName evidence="1">DUF397 domain-containing protein</fullName>
    </recommendedName>
</protein>
<dbReference type="RefSeq" id="WP_179796353.1">
    <property type="nucleotide sequence ID" value="NZ_BAABHP010000019.1"/>
</dbReference>
<organism evidence="2 3">
    <name type="scientific">Actinomycetospora corticicola</name>
    <dbReference type="NCBI Taxonomy" id="663602"/>
    <lineage>
        <taxon>Bacteria</taxon>
        <taxon>Bacillati</taxon>
        <taxon>Actinomycetota</taxon>
        <taxon>Actinomycetes</taxon>
        <taxon>Pseudonocardiales</taxon>
        <taxon>Pseudonocardiaceae</taxon>
        <taxon>Actinomycetospora</taxon>
    </lineage>
</organism>
<dbReference type="AlphaFoldDB" id="A0A7Y9E0Q7"/>
<proteinExistence type="predicted"/>
<evidence type="ECO:0000313" key="2">
    <source>
        <dbReference type="EMBL" id="NYD38981.1"/>
    </source>
</evidence>
<evidence type="ECO:0000259" key="1">
    <source>
        <dbReference type="Pfam" id="PF04149"/>
    </source>
</evidence>
<evidence type="ECO:0000313" key="3">
    <source>
        <dbReference type="Proteomes" id="UP000535890"/>
    </source>
</evidence>
<reference evidence="2 3" key="1">
    <citation type="submission" date="2020-07" db="EMBL/GenBank/DDBJ databases">
        <title>Sequencing the genomes of 1000 actinobacteria strains.</title>
        <authorList>
            <person name="Klenk H.-P."/>
        </authorList>
    </citation>
    <scope>NUCLEOTIDE SEQUENCE [LARGE SCALE GENOMIC DNA]</scope>
    <source>
        <strain evidence="2 3">DSM 45772</strain>
    </source>
</reference>
<sequence>MQAQQQVAWMKSALSESRGMCVEVASLPGGVGLRHSVTPEDGALLFTRDEFAAFLDGAKRGEFDHLI</sequence>
<keyword evidence="3" id="KW-1185">Reference proteome</keyword>
<dbReference type="EMBL" id="JACCBN010000001">
    <property type="protein sequence ID" value="NYD38981.1"/>
    <property type="molecule type" value="Genomic_DNA"/>
</dbReference>